<proteinExistence type="predicted"/>
<evidence type="ECO:0000313" key="3">
    <source>
        <dbReference type="EMBL" id="GIG45391.1"/>
    </source>
</evidence>
<dbReference type="Pfam" id="PF13243">
    <property type="entry name" value="SQHop_cyclase_C"/>
    <property type="match status" value="1"/>
</dbReference>
<accession>A0A919PIF4</accession>
<dbReference type="EMBL" id="BONQ01000052">
    <property type="protein sequence ID" value="GIG45391.1"/>
    <property type="molecule type" value="Genomic_DNA"/>
</dbReference>
<dbReference type="RefSeq" id="WP_203847193.1">
    <property type="nucleotide sequence ID" value="NZ_BAAAVW010000011.1"/>
</dbReference>
<keyword evidence="4" id="KW-1185">Reference proteome</keyword>
<dbReference type="Proteomes" id="UP000660611">
    <property type="component" value="Unassembled WGS sequence"/>
</dbReference>
<reference evidence="3" key="1">
    <citation type="submission" date="2021-01" db="EMBL/GenBank/DDBJ databases">
        <title>Whole genome shotgun sequence of Dactylosporangium siamense NBRC 106093.</title>
        <authorList>
            <person name="Komaki H."/>
            <person name="Tamura T."/>
        </authorList>
    </citation>
    <scope>NUCLEOTIDE SEQUENCE</scope>
    <source>
        <strain evidence="3">NBRC 106093</strain>
    </source>
</reference>
<feature type="domain" description="Squalene cyclase C-terminal" evidence="2">
    <location>
        <begin position="374"/>
        <end position="490"/>
    </location>
</feature>
<feature type="compositionally biased region" description="Low complexity" evidence="1">
    <location>
        <begin position="544"/>
        <end position="557"/>
    </location>
</feature>
<dbReference type="InterPro" id="IPR050148">
    <property type="entry name" value="Terpene_synthase-like"/>
</dbReference>
<dbReference type="InterPro" id="IPR032696">
    <property type="entry name" value="SQ_cyclase_C"/>
</dbReference>
<dbReference type="PANTHER" id="PTHR31739">
    <property type="entry name" value="ENT-COPALYL DIPHOSPHATE SYNTHASE, CHLOROPLASTIC"/>
    <property type="match status" value="1"/>
</dbReference>
<dbReference type="GO" id="GO:0000287">
    <property type="term" value="F:magnesium ion binding"/>
    <property type="evidence" value="ECO:0007669"/>
    <property type="project" value="TreeGrafter"/>
</dbReference>
<feature type="region of interest" description="Disordered" evidence="1">
    <location>
        <begin position="544"/>
        <end position="568"/>
    </location>
</feature>
<name>A0A919PIF4_9ACTN</name>
<evidence type="ECO:0000256" key="1">
    <source>
        <dbReference type="SAM" id="MobiDB-lite"/>
    </source>
</evidence>
<comment type="caution">
    <text evidence="3">The sequence shown here is derived from an EMBL/GenBank/DDBJ whole genome shotgun (WGS) entry which is preliminary data.</text>
</comment>
<evidence type="ECO:0000259" key="2">
    <source>
        <dbReference type="Pfam" id="PF13243"/>
    </source>
</evidence>
<dbReference type="PANTHER" id="PTHR31739:SF25">
    <property type="entry name" value="(E,E)-GERANYLLINALOOL SYNTHASE"/>
    <property type="match status" value="1"/>
</dbReference>
<protein>
    <recommendedName>
        <fullName evidence="2">Squalene cyclase C-terminal domain-containing protein</fullName>
    </recommendedName>
</protein>
<evidence type="ECO:0000313" key="4">
    <source>
        <dbReference type="Proteomes" id="UP000660611"/>
    </source>
</evidence>
<dbReference type="InterPro" id="IPR008930">
    <property type="entry name" value="Terpenoid_cyclase/PrenylTrfase"/>
</dbReference>
<organism evidence="3 4">
    <name type="scientific">Dactylosporangium siamense</name>
    <dbReference type="NCBI Taxonomy" id="685454"/>
    <lineage>
        <taxon>Bacteria</taxon>
        <taxon>Bacillati</taxon>
        <taxon>Actinomycetota</taxon>
        <taxon>Actinomycetes</taxon>
        <taxon>Micromonosporales</taxon>
        <taxon>Micromonosporaceae</taxon>
        <taxon>Dactylosporangium</taxon>
    </lineage>
</organism>
<dbReference type="GO" id="GO:0016102">
    <property type="term" value="P:diterpenoid biosynthetic process"/>
    <property type="evidence" value="ECO:0007669"/>
    <property type="project" value="TreeGrafter"/>
</dbReference>
<sequence>MPDRIAAGQPSPTRHDTVAALLDEITTDPGGVVSASIYDTARLVSLTPSLPGHTARLRFLLTQQRSDGCWGEADGYALVPTLSATEAILATLHRPSAAGIEAGQLRSSALRGLTALRRWSGSHESVPDTIAVEVVVPALIAAINSHLDGPDPVVASDVRLAVPAGMNPDAARHLTARVRDHAGSDPQTWWASLEVLGADAARIATVRPHEQGMIACSPAATAAWLGENPDHSTPAAAAAARYLSRLQAAGGGPVAGVWPITFFERSWVLSVLAPAMSSQPAPASVLDSLDGALGPGGASAAPSLPPDCDDAAVVLTALHRHGRPRPVDPLLTYYTGSYFRCFPTERTASVSTTAHALETLHEAIVAQPAERLRLDPIAEATAAWLVETQTADGSWWDKWHASPYYATACCVDALTPYTVVLAGSTATTTVGAAVKHAVQRAVAWTVATQHTDGSWGRWGGSVEETAYAVQILTRAGGVGPDVAAAVAAGAAYLRQQHGSGPHRGLWHAKDLYAPVRVIRATRLAALAAAERFAVTSGAARNAPAGAAAVPRLPAPREAQTRRALADAD</sequence>
<feature type="compositionally biased region" description="Basic and acidic residues" evidence="1">
    <location>
        <begin position="558"/>
        <end position="568"/>
    </location>
</feature>
<gene>
    <name evidence="3" type="ORF">Dsi01nite_034320</name>
</gene>
<dbReference type="AlphaFoldDB" id="A0A919PIF4"/>
<dbReference type="GO" id="GO:0010333">
    <property type="term" value="F:terpene synthase activity"/>
    <property type="evidence" value="ECO:0007669"/>
    <property type="project" value="InterPro"/>
</dbReference>
<dbReference type="Gene3D" id="1.50.10.20">
    <property type="match status" value="1"/>
</dbReference>
<dbReference type="SUPFAM" id="SSF48239">
    <property type="entry name" value="Terpenoid cyclases/Protein prenyltransferases"/>
    <property type="match status" value="1"/>
</dbReference>
<dbReference type="Gene3D" id="1.50.10.160">
    <property type="match status" value="1"/>
</dbReference>